<feature type="signal peptide" evidence="1">
    <location>
        <begin position="1"/>
        <end position="21"/>
    </location>
</feature>
<dbReference type="GO" id="GO:0030638">
    <property type="term" value="P:polyketide metabolic process"/>
    <property type="evidence" value="ECO:0007669"/>
    <property type="project" value="InterPro"/>
</dbReference>
<keyword evidence="1" id="KW-0732">Signal</keyword>
<dbReference type="Proteomes" id="UP000253919">
    <property type="component" value="Unassembled WGS sequence"/>
</dbReference>
<gene>
    <name evidence="3" type="ORF">AHMF7616_05370</name>
</gene>
<dbReference type="AlphaFoldDB" id="A0A369Q6J5"/>
<proteinExistence type="predicted"/>
<sequence length="154" mass="17692">MKKSLIILVILVVLNSCNNQIQLTMDTKNMDVVKQYFEHFNNHDWEKMAEMYSETTAFKDPSLGQGIVKQTREQIAQKYSELNEAFPDLKDDVIQVYPSGENHIIVEFVSSGTAPDDSKLELPICTIFTIENGKIVKDFTYYDNLKNKKPAHDI</sequence>
<dbReference type="PANTHER" id="PTHR38436">
    <property type="entry name" value="POLYKETIDE CYCLASE SNOAL-LIKE DOMAIN"/>
    <property type="match status" value="1"/>
</dbReference>
<dbReference type="Gene3D" id="3.10.450.50">
    <property type="match status" value="1"/>
</dbReference>
<name>A0A369Q6J5_9BACT</name>
<dbReference type="SUPFAM" id="SSF54427">
    <property type="entry name" value="NTF2-like"/>
    <property type="match status" value="1"/>
</dbReference>
<evidence type="ECO:0000256" key="1">
    <source>
        <dbReference type="SAM" id="SignalP"/>
    </source>
</evidence>
<keyword evidence="4" id="KW-1185">Reference proteome</keyword>
<dbReference type="EMBL" id="QASA01000003">
    <property type="protein sequence ID" value="RDC58736.1"/>
    <property type="molecule type" value="Genomic_DNA"/>
</dbReference>
<reference evidence="3 4" key="1">
    <citation type="submission" date="2018-04" db="EMBL/GenBank/DDBJ databases">
        <title>Adhaeribacter sp. HMF7616 genome sequencing and assembly.</title>
        <authorList>
            <person name="Kang H."/>
            <person name="Kang J."/>
            <person name="Cha I."/>
            <person name="Kim H."/>
            <person name="Joh K."/>
        </authorList>
    </citation>
    <scope>NUCLEOTIDE SEQUENCE [LARGE SCALE GENOMIC DNA]</scope>
    <source>
        <strain evidence="3 4">HMF7616</strain>
    </source>
</reference>
<dbReference type="Pfam" id="PF12680">
    <property type="entry name" value="SnoaL_2"/>
    <property type="match status" value="1"/>
</dbReference>
<feature type="chain" id="PRO_5016562726" description="SnoaL-like domain-containing protein" evidence="1">
    <location>
        <begin position="22"/>
        <end position="154"/>
    </location>
</feature>
<dbReference type="CDD" id="cd00531">
    <property type="entry name" value="NTF2_like"/>
    <property type="match status" value="1"/>
</dbReference>
<evidence type="ECO:0000313" key="4">
    <source>
        <dbReference type="Proteomes" id="UP000253919"/>
    </source>
</evidence>
<evidence type="ECO:0000313" key="3">
    <source>
        <dbReference type="EMBL" id="RDC58736.1"/>
    </source>
</evidence>
<dbReference type="PANTHER" id="PTHR38436:SF1">
    <property type="entry name" value="ESTER CYCLASE"/>
    <property type="match status" value="1"/>
</dbReference>
<dbReference type="InterPro" id="IPR009959">
    <property type="entry name" value="Cyclase_SnoaL-like"/>
</dbReference>
<protein>
    <recommendedName>
        <fullName evidence="2">SnoaL-like domain-containing protein</fullName>
    </recommendedName>
</protein>
<dbReference type="InterPro" id="IPR037401">
    <property type="entry name" value="SnoaL-like"/>
</dbReference>
<accession>A0A369Q6J5</accession>
<dbReference type="InterPro" id="IPR032710">
    <property type="entry name" value="NTF2-like_dom_sf"/>
</dbReference>
<comment type="caution">
    <text evidence="3">The sequence shown here is derived from an EMBL/GenBank/DDBJ whole genome shotgun (WGS) entry which is preliminary data.</text>
</comment>
<evidence type="ECO:0000259" key="2">
    <source>
        <dbReference type="Pfam" id="PF12680"/>
    </source>
</evidence>
<organism evidence="3 4">
    <name type="scientific">Adhaeribacter pallidiroseus</name>
    <dbReference type="NCBI Taxonomy" id="2072847"/>
    <lineage>
        <taxon>Bacteria</taxon>
        <taxon>Pseudomonadati</taxon>
        <taxon>Bacteroidota</taxon>
        <taxon>Cytophagia</taxon>
        <taxon>Cytophagales</taxon>
        <taxon>Hymenobacteraceae</taxon>
        <taxon>Adhaeribacter</taxon>
    </lineage>
</organism>
<feature type="domain" description="SnoaL-like" evidence="2">
    <location>
        <begin position="33"/>
        <end position="136"/>
    </location>
</feature>